<name>A0A8S0QBN5_OLEEU</name>
<dbReference type="AlphaFoldDB" id="A0A8S0QBN5"/>
<dbReference type="EMBL" id="CACTIH010001814">
    <property type="protein sequence ID" value="CAA2963915.1"/>
    <property type="molecule type" value="Genomic_DNA"/>
</dbReference>
<protein>
    <submittedName>
        <fullName evidence="1">Uncharacterized protein</fullName>
    </submittedName>
</protein>
<dbReference type="Gramene" id="OE9A042926T1">
    <property type="protein sequence ID" value="OE9A042926C1"/>
    <property type="gene ID" value="OE9A042926"/>
</dbReference>
<accession>A0A8S0QBN5</accession>
<gene>
    <name evidence="1" type="ORF">OLEA9_A042926</name>
</gene>
<keyword evidence="2" id="KW-1185">Reference proteome</keyword>
<comment type="caution">
    <text evidence="1">The sequence shown here is derived from an EMBL/GenBank/DDBJ whole genome shotgun (WGS) entry which is preliminary data.</text>
</comment>
<proteinExistence type="predicted"/>
<evidence type="ECO:0000313" key="1">
    <source>
        <dbReference type="EMBL" id="CAA2963915.1"/>
    </source>
</evidence>
<sequence>MCPGHLRGVEGVIMNQTILTWIMKEVLISGGKNRVKLAHGMRDQEKEMTDTLTKVGIGKKLKGNWKRRQDQDARDGEVAYCNLTLNWPQLMKGWVIQGRNGQEAHLDLDPLVKVQKKDSWMVAFRCQIHGETTLIIRQKILVSKEVFGRIVVLQAKVLAVAHNSLRSLTNCGPPLVRGVYTGVDMPVYVQRNPTWKSGAWFLLQRCFSRCQGSRVGRGGRDRPPGRENQQMPFLQFLHEYLFYHFNLLLFGARGIGMNIIAVPPGLPHVHPVSSGPKFPLISEIHQILRCFSIHQDLEGERVLTCLAQILMLMLQLFVGNLK</sequence>
<reference evidence="1 2" key="1">
    <citation type="submission" date="2019-12" db="EMBL/GenBank/DDBJ databases">
        <authorList>
            <person name="Alioto T."/>
            <person name="Alioto T."/>
            <person name="Gomez Garrido J."/>
        </authorList>
    </citation>
    <scope>NUCLEOTIDE SEQUENCE [LARGE SCALE GENOMIC DNA]</scope>
</reference>
<organism evidence="1 2">
    <name type="scientific">Olea europaea subsp. europaea</name>
    <dbReference type="NCBI Taxonomy" id="158383"/>
    <lineage>
        <taxon>Eukaryota</taxon>
        <taxon>Viridiplantae</taxon>
        <taxon>Streptophyta</taxon>
        <taxon>Embryophyta</taxon>
        <taxon>Tracheophyta</taxon>
        <taxon>Spermatophyta</taxon>
        <taxon>Magnoliopsida</taxon>
        <taxon>eudicotyledons</taxon>
        <taxon>Gunneridae</taxon>
        <taxon>Pentapetalae</taxon>
        <taxon>asterids</taxon>
        <taxon>lamiids</taxon>
        <taxon>Lamiales</taxon>
        <taxon>Oleaceae</taxon>
        <taxon>Oleeae</taxon>
        <taxon>Olea</taxon>
    </lineage>
</organism>
<evidence type="ECO:0000313" key="2">
    <source>
        <dbReference type="Proteomes" id="UP000594638"/>
    </source>
</evidence>
<dbReference type="Proteomes" id="UP000594638">
    <property type="component" value="Unassembled WGS sequence"/>
</dbReference>